<keyword evidence="2" id="KW-1185">Reference proteome</keyword>
<sequence>MALGLFLHGERREKEKDVFLTVYYEEGTVQLGRTHKSDQREEEKQQLQRLIYIGKQGLRISGWRRDLRGSLARVREVRSLHWVCHSSSVR</sequence>
<reference evidence="1" key="1">
    <citation type="submission" date="2017-07" db="EMBL/GenBank/DDBJ databases">
        <title>Taro Niue Genome Assembly and Annotation.</title>
        <authorList>
            <person name="Atibalentja N."/>
            <person name="Keating K."/>
            <person name="Fields C.J."/>
        </authorList>
    </citation>
    <scope>NUCLEOTIDE SEQUENCE</scope>
    <source>
        <strain evidence="1">Niue_2</strain>
        <tissue evidence="1">Leaf</tissue>
    </source>
</reference>
<comment type="caution">
    <text evidence="1">The sequence shown here is derived from an EMBL/GenBank/DDBJ whole genome shotgun (WGS) entry which is preliminary data.</text>
</comment>
<evidence type="ECO:0000313" key="2">
    <source>
        <dbReference type="Proteomes" id="UP000652761"/>
    </source>
</evidence>
<accession>A0A843W609</accession>
<evidence type="ECO:0000313" key="1">
    <source>
        <dbReference type="EMBL" id="MQM01141.1"/>
    </source>
</evidence>
<organism evidence="1 2">
    <name type="scientific">Colocasia esculenta</name>
    <name type="common">Wild taro</name>
    <name type="synonym">Arum esculentum</name>
    <dbReference type="NCBI Taxonomy" id="4460"/>
    <lineage>
        <taxon>Eukaryota</taxon>
        <taxon>Viridiplantae</taxon>
        <taxon>Streptophyta</taxon>
        <taxon>Embryophyta</taxon>
        <taxon>Tracheophyta</taxon>
        <taxon>Spermatophyta</taxon>
        <taxon>Magnoliopsida</taxon>
        <taxon>Liliopsida</taxon>
        <taxon>Araceae</taxon>
        <taxon>Aroideae</taxon>
        <taxon>Colocasieae</taxon>
        <taxon>Colocasia</taxon>
    </lineage>
</organism>
<proteinExistence type="predicted"/>
<gene>
    <name evidence="1" type="ORF">Taro_033899</name>
</gene>
<dbReference type="Proteomes" id="UP000652761">
    <property type="component" value="Unassembled WGS sequence"/>
</dbReference>
<dbReference type="AlphaFoldDB" id="A0A843W609"/>
<name>A0A843W609_COLES</name>
<protein>
    <submittedName>
        <fullName evidence="1">Uncharacterized protein</fullName>
    </submittedName>
</protein>
<dbReference type="EMBL" id="NMUH01002627">
    <property type="protein sequence ID" value="MQM01141.1"/>
    <property type="molecule type" value="Genomic_DNA"/>
</dbReference>